<evidence type="ECO:0000313" key="2">
    <source>
        <dbReference type="Proteomes" id="UP000807769"/>
    </source>
</evidence>
<reference evidence="1" key="1">
    <citation type="journal article" date="2020" name="New Phytol.">
        <title>Comparative genomics reveals dynamic genome evolution in host specialist ectomycorrhizal fungi.</title>
        <authorList>
            <person name="Lofgren L.A."/>
            <person name="Nguyen N.H."/>
            <person name="Vilgalys R."/>
            <person name="Ruytinx J."/>
            <person name="Liao H.L."/>
            <person name="Branco S."/>
            <person name="Kuo A."/>
            <person name="LaButti K."/>
            <person name="Lipzen A."/>
            <person name="Andreopoulos W."/>
            <person name="Pangilinan J."/>
            <person name="Riley R."/>
            <person name="Hundley H."/>
            <person name="Na H."/>
            <person name="Barry K."/>
            <person name="Grigoriev I.V."/>
            <person name="Stajich J.E."/>
            <person name="Kennedy P.G."/>
        </authorList>
    </citation>
    <scope>NUCLEOTIDE SEQUENCE</scope>
    <source>
        <strain evidence="1">MN1</strain>
    </source>
</reference>
<dbReference type="Proteomes" id="UP000807769">
    <property type="component" value="Unassembled WGS sequence"/>
</dbReference>
<dbReference type="OrthoDB" id="3269001at2759"/>
<gene>
    <name evidence="1" type="ORF">BJ212DRAFT_1302401</name>
</gene>
<evidence type="ECO:0000313" key="1">
    <source>
        <dbReference type="EMBL" id="KAG1810689.1"/>
    </source>
</evidence>
<protein>
    <submittedName>
        <fullName evidence="1">Uncharacterized protein</fullName>
    </submittedName>
</protein>
<organism evidence="1 2">
    <name type="scientific">Suillus subaureus</name>
    <dbReference type="NCBI Taxonomy" id="48587"/>
    <lineage>
        <taxon>Eukaryota</taxon>
        <taxon>Fungi</taxon>
        <taxon>Dikarya</taxon>
        <taxon>Basidiomycota</taxon>
        <taxon>Agaricomycotina</taxon>
        <taxon>Agaricomycetes</taxon>
        <taxon>Agaricomycetidae</taxon>
        <taxon>Boletales</taxon>
        <taxon>Suillineae</taxon>
        <taxon>Suillaceae</taxon>
        <taxon>Suillus</taxon>
    </lineage>
</organism>
<name>A0A9P7E469_9AGAM</name>
<dbReference type="AlphaFoldDB" id="A0A9P7E469"/>
<dbReference type="RefSeq" id="XP_041189585.1">
    <property type="nucleotide sequence ID" value="XM_041333254.1"/>
</dbReference>
<proteinExistence type="predicted"/>
<accession>A0A9P7E469</accession>
<dbReference type="EMBL" id="JABBWG010000032">
    <property type="protein sequence ID" value="KAG1810689.1"/>
    <property type="molecule type" value="Genomic_DNA"/>
</dbReference>
<dbReference type="GeneID" id="64627271"/>
<sequence>MALRTTKKPGEAEHSKLKAEQWRSAIEFNLPVTLTKLWGTNCMKPGDENGKQRQKLAHSTMLLVMAIQWGTSHMFPFERIIGALQKTNMNYKIAACIKAMLQEPGAPDVFNKAADILQQCCAPFTEEAFCMDIGILQTATEPDSMCLTC</sequence>
<comment type="caution">
    <text evidence="1">The sequence shown here is derived from an EMBL/GenBank/DDBJ whole genome shotgun (WGS) entry which is preliminary data.</text>
</comment>
<keyword evidence="2" id="KW-1185">Reference proteome</keyword>